<comment type="caution">
    <text evidence="2">The sequence shown here is derived from an EMBL/GenBank/DDBJ whole genome shotgun (WGS) entry which is preliminary data.</text>
</comment>
<name>A0A8H7NVZ6_9APHY</name>
<keyword evidence="1" id="KW-0175">Coiled coil</keyword>
<reference evidence="2" key="2">
    <citation type="journal article" name="Front. Microbiol.">
        <title>Degradative Capacity of Two Strains of Rhodonia placenta: From Phenotype to Genotype.</title>
        <authorList>
            <person name="Kolle M."/>
            <person name="Horta M.A.C."/>
            <person name="Nowrousian M."/>
            <person name="Ohm R.A."/>
            <person name="Benz J.P."/>
            <person name="Pilgard A."/>
        </authorList>
    </citation>
    <scope>NUCLEOTIDE SEQUENCE</scope>
    <source>
        <strain evidence="2">FPRL280</strain>
    </source>
</reference>
<evidence type="ECO:0000313" key="2">
    <source>
        <dbReference type="EMBL" id="KAF9806677.1"/>
    </source>
</evidence>
<dbReference type="EMBL" id="JADOXO010000319">
    <property type="protein sequence ID" value="KAF9806677.1"/>
    <property type="molecule type" value="Genomic_DNA"/>
</dbReference>
<dbReference type="AlphaFoldDB" id="A0A8H7NVZ6"/>
<dbReference type="Proteomes" id="UP000639403">
    <property type="component" value="Unassembled WGS sequence"/>
</dbReference>
<feature type="coiled-coil region" evidence="1">
    <location>
        <begin position="73"/>
        <end position="107"/>
    </location>
</feature>
<protein>
    <submittedName>
        <fullName evidence="2">Uncharacterized protein</fullName>
    </submittedName>
</protein>
<evidence type="ECO:0000313" key="3">
    <source>
        <dbReference type="Proteomes" id="UP000639403"/>
    </source>
</evidence>
<organism evidence="2 3">
    <name type="scientific">Rhodonia placenta</name>
    <dbReference type="NCBI Taxonomy" id="104341"/>
    <lineage>
        <taxon>Eukaryota</taxon>
        <taxon>Fungi</taxon>
        <taxon>Dikarya</taxon>
        <taxon>Basidiomycota</taxon>
        <taxon>Agaricomycotina</taxon>
        <taxon>Agaricomycetes</taxon>
        <taxon>Polyporales</taxon>
        <taxon>Adustoporiaceae</taxon>
        <taxon>Rhodonia</taxon>
    </lineage>
</organism>
<reference evidence="2" key="1">
    <citation type="submission" date="2020-11" db="EMBL/GenBank/DDBJ databases">
        <authorList>
            <person name="Koelle M."/>
            <person name="Horta M.A.C."/>
            <person name="Nowrousian M."/>
            <person name="Ohm R.A."/>
            <person name="Benz P."/>
            <person name="Pilgard A."/>
        </authorList>
    </citation>
    <scope>NUCLEOTIDE SEQUENCE</scope>
    <source>
        <strain evidence="2">FPRL280</strain>
    </source>
</reference>
<accession>A0A8H7NVZ6</accession>
<sequence>MNIVNTVAARLKTPLGVSGAGVLAVHPSSAARGVRASLTGAIISRDRINGKIQERPLKAVKRMEDEVDWKRAAEKLQQEIEIWRSKEESSRKELAEAKRREADLAKERALMKTLLETRRQELHDAQRFLGTAEPISESNIVQDIRRINAEIFNLARSAADQIQRDPKRQTRRDAKAQVTRVLGEKFTRHLQTMSSQDDTILLEIAMQAAVTRYISQMISNWYSNGDGNAAFSIVHELIRQSEENQSVAGQWRALTRRYAQPTPSDAQQFENDHIRKLSVLLSQILQVAGMRESIGQDAQEILQIIVRAALDIRRVTGEVMVSSDYEIPPIAVEDIFNSQEMHDAYREKGTKRATGLRVLCCTTLGLRRVEKLPHGLHQVVLIKPEVALETLMLDLGIMHDGAGIRSA</sequence>
<proteinExistence type="predicted"/>
<evidence type="ECO:0000256" key="1">
    <source>
        <dbReference type="SAM" id="Coils"/>
    </source>
</evidence>
<gene>
    <name evidence="2" type="ORF">IEO21_08595</name>
</gene>